<dbReference type="Proteomes" id="UP000030765">
    <property type="component" value="Unassembled WGS sequence"/>
</dbReference>
<dbReference type="EnsemblMetazoa" id="ASIC007167-RA">
    <property type="protein sequence ID" value="ASIC007167-PA"/>
    <property type="gene ID" value="ASIC007167"/>
</dbReference>
<accession>A0A084VPA6</accession>
<evidence type="ECO:0000313" key="3">
    <source>
        <dbReference type="EnsemblMetazoa" id="ASIC007167-PA"/>
    </source>
</evidence>
<evidence type="ECO:0000256" key="1">
    <source>
        <dbReference type="SAM" id="MobiDB-lite"/>
    </source>
</evidence>
<gene>
    <name evidence="2" type="ORF">ZHAS_00007167</name>
</gene>
<feature type="region of interest" description="Disordered" evidence="1">
    <location>
        <begin position="22"/>
        <end position="53"/>
    </location>
</feature>
<evidence type="ECO:0000313" key="2">
    <source>
        <dbReference type="EMBL" id="KFB39800.1"/>
    </source>
</evidence>
<dbReference type="VEuPathDB" id="VectorBase:ASIC007167"/>
<name>A0A084VPA6_ANOSI</name>
<sequence length="74" mass="8379">MRMCSYLRIDEPVLLVHSAVRPRAAHTSEEDDPQHVMLPKTEEDTDDISQGRSPAEARALMPMFCSLVEMCSFV</sequence>
<dbReference type="AlphaFoldDB" id="A0A084VPA6"/>
<dbReference type="EMBL" id="KE524999">
    <property type="protein sequence ID" value="KFB39800.1"/>
    <property type="molecule type" value="Genomic_DNA"/>
</dbReference>
<reference evidence="3" key="2">
    <citation type="submission" date="2020-05" db="UniProtKB">
        <authorList>
            <consortium name="EnsemblMetazoa"/>
        </authorList>
    </citation>
    <scope>IDENTIFICATION</scope>
</reference>
<keyword evidence="4" id="KW-1185">Reference proteome</keyword>
<protein>
    <submittedName>
        <fullName evidence="2 3">MFS transporter</fullName>
    </submittedName>
</protein>
<dbReference type="EMBL" id="ATLV01014992">
    <property type="status" value="NOT_ANNOTATED_CDS"/>
    <property type="molecule type" value="Genomic_DNA"/>
</dbReference>
<evidence type="ECO:0000313" key="4">
    <source>
        <dbReference type="Proteomes" id="UP000030765"/>
    </source>
</evidence>
<organism evidence="2">
    <name type="scientific">Anopheles sinensis</name>
    <name type="common">Mosquito</name>
    <dbReference type="NCBI Taxonomy" id="74873"/>
    <lineage>
        <taxon>Eukaryota</taxon>
        <taxon>Metazoa</taxon>
        <taxon>Ecdysozoa</taxon>
        <taxon>Arthropoda</taxon>
        <taxon>Hexapoda</taxon>
        <taxon>Insecta</taxon>
        <taxon>Pterygota</taxon>
        <taxon>Neoptera</taxon>
        <taxon>Endopterygota</taxon>
        <taxon>Diptera</taxon>
        <taxon>Nematocera</taxon>
        <taxon>Culicoidea</taxon>
        <taxon>Culicidae</taxon>
        <taxon>Anophelinae</taxon>
        <taxon>Anopheles</taxon>
    </lineage>
</organism>
<proteinExistence type="predicted"/>
<reference evidence="2 4" key="1">
    <citation type="journal article" date="2014" name="BMC Genomics">
        <title>Genome sequence of Anopheles sinensis provides insight into genetics basis of mosquito competence for malaria parasites.</title>
        <authorList>
            <person name="Zhou D."/>
            <person name="Zhang D."/>
            <person name="Ding G."/>
            <person name="Shi L."/>
            <person name="Hou Q."/>
            <person name="Ye Y."/>
            <person name="Xu Y."/>
            <person name="Zhou H."/>
            <person name="Xiong C."/>
            <person name="Li S."/>
            <person name="Yu J."/>
            <person name="Hong S."/>
            <person name="Yu X."/>
            <person name="Zou P."/>
            <person name="Chen C."/>
            <person name="Chang X."/>
            <person name="Wang W."/>
            <person name="Lv Y."/>
            <person name="Sun Y."/>
            <person name="Ma L."/>
            <person name="Shen B."/>
            <person name="Zhu C."/>
        </authorList>
    </citation>
    <scope>NUCLEOTIDE SEQUENCE [LARGE SCALE GENOMIC DNA]</scope>
</reference>